<evidence type="ECO:0000313" key="2">
    <source>
        <dbReference type="EMBL" id="KAK3201420.1"/>
    </source>
</evidence>
<evidence type="ECO:0000256" key="1">
    <source>
        <dbReference type="SAM" id="SignalP"/>
    </source>
</evidence>
<organism evidence="2 3">
    <name type="scientific">Pseudopithomyces chartarum</name>
    <dbReference type="NCBI Taxonomy" id="1892770"/>
    <lineage>
        <taxon>Eukaryota</taxon>
        <taxon>Fungi</taxon>
        <taxon>Dikarya</taxon>
        <taxon>Ascomycota</taxon>
        <taxon>Pezizomycotina</taxon>
        <taxon>Dothideomycetes</taxon>
        <taxon>Pleosporomycetidae</taxon>
        <taxon>Pleosporales</taxon>
        <taxon>Massarineae</taxon>
        <taxon>Didymosphaeriaceae</taxon>
        <taxon>Pseudopithomyces</taxon>
    </lineage>
</organism>
<dbReference type="EMBL" id="WVTA01000016">
    <property type="protein sequence ID" value="KAK3201420.1"/>
    <property type="molecule type" value="Genomic_DNA"/>
</dbReference>
<proteinExistence type="predicted"/>
<accession>A0AAN6LRG5</accession>
<keyword evidence="3" id="KW-1185">Reference proteome</keyword>
<evidence type="ECO:0000313" key="3">
    <source>
        <dbReference type="Proteomes" id="UP001280581"/>
    </source>
</evidence>
<keyword evidence="1" id="KW-0732">Signal</keyword>
<sequence length="298" mass="33483">MRLLAFIFGLFSLSLLAFASPTSVSAAKPPILLAQDLRPVGTPGGLYACQFENFGGTCFYNRPEALKGCSLLLIGNPNSPVAYKPQSLGPDQGGYCDVFKGRVCNDQTRVKRIDYPGARKLTDFPDWDTIRCYDHLNQASSREEIAVEVLIQYEGTVATESHRNRADIQSNDRTLFSTEHRDAIGHEVAATVSKRSEPGGITYYEEENFGGATFWQAPARRCMKFKFVIQYPDKFQKYLTPKSLKPDKGTFCRLFKGSCREKDQIYYVHSEGLSQAPNYDYVRCCPENEKHACWGSDS</sequence>
<gene>
    <name evidence="2" type="ORF">GRF29_185g899981</name>
</gene>
<dbReference type="Proteomes" id="UP001280581">
    <property type="component" value="Unassembled WGS sequence"/>
</dbReference>
<name>A0AAN6LRG5_9PLEO</name>
<feature type="signal peptide" evidence="1">
    <location>
        <begin position="1"/>
        <end position="19"/>
    </location>
</feature>
<reference evidence="2 3" key="1">
    <citation type="submission" date="2021-02" db="EMBL/GenBank/DDBJ databases">
        <title>Genome assembly of Pseudopithomyces chartarum.</title>
        <authorList>
            <person name="Jauregui R."/>
            <person name="Singh J."/>
            <person name="Voisey C."/>
        </authorList>
    </citation>
    <scope>NUCLEOTIDE SEQUENCE [LARGE SCALE GENOMIC DNA]</scope>
    <source>
        <strain evidence="2 3">AGR01</strain>
    </source>
</reference>
<comment type="caution">
    <text evidence="2">The sequence shown here is derived from an EMBL/GenBank/DDBJ whole genome shotgun (WGS) entry which is preliminary data.</text>
</comment>
<feature type="chain" id="PRO_5042877196" evidence="1">
    <location>
        <begin position="20"/>
        <end position="298"/>
    </location>
</feature>
<dbReference type="AlphaFoldDB" id="A0AAN6LRG5"/>
<protein>
    <submittedName>
        <fullName evidence="2">Uncharacterized protein</fullName>
    </submittedName>
</protein>